<sequence length="133" mass="14136">MADVGAGQGPGQLRLTVKGMDGEAHLRSLQQWLACDDELRGRVTWQYAPPAPGHMGGTLTALTVILGSGGIAGLIAPLCTWFTSRRPDVAVSLELGDGRKVSIDVKRATDQSAVLHEAQELFRSLDSRNGQGE</sequence>
<dbReference type="EMBL" id="CP020569">
    <property type="protein sequence ID" value="ARF58649.1"/>
    <property type="molecule type" value="Genomic_DNA"/>
</dbReference>
<dbReference type="Pfam" id="PF19953">
    <property type="entry name" value="EACC1"/>
    <property type="match status" value="1"/>
</dbReference>
<gene>
    <name evidence="2" type="ORF">B1H19_34680</name>
</gene>
<dbReference type="Proteomes" id="UP000192726">
    <property type="component" value="Chromosome"/>
</dbReference>
<name>A0A1V0U0A2_9ACTN</name>
<dbReference type="KEGG" id="sgv:B1H19_34680"/>
<keyword evidence="1" id="KW-1133">Transmembrane helix</keyword>
<evidence type="ECO:0000313" key="2">
    <source>
        <dbReference type="EMBL" id="ARF58649.1"/>
    </source>
</evidence>
<dbReference type="STRING" id="553510.B1H19_34680"/>
<keyword evidence="3" id="KW-1185">Reference proteome</keyword>
<keyword evidence="1" id="KW-0812">Transmembrane</keyword>
<dbReference type="OrthoDB" id="4250431at2"/>
<protein>
    <submittedName>
        <fullName evidence="2">Uncharacterized protein</fullName>
    </submittedName>
</protein>
<keyword evidence="1" id="KW-0472">Membrane</keyword>
<reference evidence="2 3" key="1">
    <citation type="submission" date="2017-04" db="EMBL/GenBank/DDBJ databases">
        <title>Complete Genome Sequence of Streptomyces gilvosporeus F607, a Capable Producer of Natamycin.</title>
        <authorList>
            <person name="Zong G."/>
            <person name="Zhong C."/>
            <person name="Fu J."/>
            <person name="Qin R."/>
            <person name="Cao G."/>
        </authorList>
    </citation>
    <scope>NUCLEOTIDE SEQUENCE [LARGE SCALE GENOMIC DNA]</scope>
    <source>
        <strain evidence="2 3">F607</strain>
    </source>
</reference>
<evidence type="ECO:0000256" key="1">
    <source>
        <dbReference type="SAM" id="Phobius"/>
    </source>
</evidence>
<proteinExistence type="predicted"/>
<accession>A0A1V0U0A2</accession>
<dbReference type="InterPro" id="IPR045428">
    <property type="entry name" value="EACC1"/>
</dbReference>
<feature type="transmembrane region" description="Helical" evidence="1">
    <location>
        <begin position="59"/>
        <end position="82"/>
    </location>
</feature>
<dbReference type="RefSeq" id="WP_083108843.1">
    <property type="nucleotide sequence ID" value="NZ_CP020569.1"/>
</dbReference>
<dbReference type="AlphaFoldDB" id="A0A1V0U0A2"/>
<organism evidence="2 3">
    <name type="scientific">Streptomyces gilvosporeus</name>
    <dbReference type="NCBI Taxonomy" id="553510"/>
    <lineage>
        <taxon>Bacteria</taxon>
        <taxon>Bacillati</taxon>
        <taxon>Actinomycetota</taxon>
        <taxon>Actinomycetes</taxon>
        <taxon>Kitasatosporales</taxon>
        <taxon>Streptomycetaceae</taxon>
        <taxon>Streptomyces</taxon>
    </lineage>
</organism>
<evidence type="ECO:0000313" key="3">
    <source>
        <dbReference type="Proteomes" id="UP000192726"/>
    </source>
</evidence>